<evidence type="ECO:0000313" key="3">
    <source>
        <dbReference type="EMBL" id="KAJ5167847.1"/>
    </source>
</evidence>
<feature type="compositionally biased region" description="Basic and acidic residues" evidence="2">
    <location>
        <begin position="39"/>
        <end position="54"/>
    </location>
</feature>
<dbReference type="Pfam" id="PF04185">
    <property type="entry name" value="Phosphoesterase"/>
    <property type="match status" value="1"/>
</dbReference>
<dbReference type="GO" id="GO:0009395">
    <property type="term" value="P:phospholipid catabolic process"/>
    <property type="evidence" value="ECO:0007669"/>
    <property type="project" value="TreeGrafter"/>
</dbReference>
<reference evidence="3" key="2">
    <citation type="journal article" date="2023" name="IMA Fungus">
        <title>Comparative genomic study of the Penicillium genus elucidates a diverse pangenome and 15 lateral gene transfer events.</title>
        <authorList>
            <person name="Petersen C."/>
            <person name="Sorensen T."/>
            <person name="Nielsen M.R."/>
            <person name="Sondergaard T.E."/>
            <person name="Sorensen J.L."/>
            <person name="Fitzpatrick D.A."/>
            <person name="Frisvad J.C."/>
            <person name="Nielsen K.L."/>
        </authorList>
    </citation>
    <scope>NUCLEOTIDE SEQUENCE</scope>
    <source>
        <strain evidence="3">IBT 26290</strain>
    </source>
</reference>
<evidence type="ECO:0000313" key="4">
    <source>
        <dbReference type="Proteomes" id="UP001149163"/>
    </source>
</evidence>
<gene>
    <name evidence="3" type="ORF">N7482_003441</name>
</gene>
<comment type="caution">
    <text evidence="3">The sequence shown here is derived from an EMBL/GenBank/DDBJ whole genome shotgun (WGS) entry which is preliminary data.</text>
</comment>
<feature type="region of interest" description="Disordered" evidence="2">
    <location>
        <begin position="1"/>
        <end position="62"/>
    </location>
</feature>
<dbReference type="InterPro" id="IPR017850">
    <property type="entry name" value="Alkaline_phosphatase_core_sf"/>
</dbReference>
<evidence type="ECO:0000256" key="1">
    <source>
        <dbReference type="ARBA" id="ARBA00022801"/>
    </source>
</evidence>
<reference evidence="3" key="1">
    <citation type="submission" date="2022-11" db="EMBL/GenBank/DDBJ databases">
        <authorList>
            <person name="Petersen C."/>
        </authorList>
    </citation>
    <scope>NUCLEOTIDE SEQUENCE</scope>
    <source>
        <strain evidence="3">IBT 26290</strain>
    </source>
</reference>
<evidence type="ECO:0000256" key="2">
    <source>
        <dbReference type="SAM" id="MobiDB-lite"/>
    </source>
</evidence>
<dbReference type="OrthoDB" id="5135119at2759"/>
<accession>A0A9W9LNN4</accession>
<dbReference type="GeneID" id="81424742"/>
<keyword evidence="4" id="KW-1185">Reference proteome</keyword>
<feature type="compositionally biased region" description="Basic and acidic residues" evidence="2">
    <location>
        <begin position="15"/>
        <end position="28"/>
    </location>
</feature>
<dbReference type="Gene3D" id="3.40.720.10">
    <property type="entry name" value="Alkaline Phosphatase, subunit A"/>
    <property type="match status" value="1"/>
</dbReference>
<dbReference type="InterPro" id="IPR007312">
    <property type="entry name" value="Phosphoesterase"/>
</dbReference>
<dbReference type="RefSeq" id="XP_056544308.1">
    <property type="nucleotide sequence ID" value="XM_056685566.1"/>
</dbReference>
<dbReference type="PANTHER" id="PTHR31956">
    <property type="entry name" value="NON-SPECIFIC PHOSPHOLIPASE C4-RELATED"/>
    <property type="match status" value="1"/>
</dbReference>
<sequence>MSSIWDRPSSGDASWDNRDNHGVEKGDFDGWDNTVQDTGNHENIDPRSSGHDAQRTTTPDESGDFACRNCAWQVGPAASEAMIGREVYAYADSPGKWRRPSPFASVQASIKYIIYLTLENHSFDNIAGYWDFHPDIDNLRNISYCNEYTNANWAVWGEPLEICAAPYETEVPLADPDHNFAGVTDEIFRKWNVTKHDVSNMGGFIERQSEKYESTPGDAAFVIKAYDQKKTALLAELAQNFTFFDSYVGCRDFAEHSGPTNANRQFATPGSSCGFVDNTDQAAGFWNNVTGTTCATSVFESLSNKNISWKNYYETDIIDAYMYKWVQDNAMHQLVNADEFYRDLEQGTLPTFSYINPECCTIDSMHPTSPMASGEQMIKHLYDALRRSKYWDNALLIINFDEHGGFADHVPPPMDVPQPEDNISFTGTSDGHHVSYDFTHLGVRVPAFLISPFISANTLIHNEGTMYAKNSAYTHSSILHFLQELWDLEGLNNRVQWAKTFEHVFEQPPG</sequence>
<dbReference type="AlphaFoldDB" id="A0A9W9LNN4"/>
<proteinExistence type="predicted"/>
<dbReference type="GO" id="GO:0042578">
    <property type="term" value="F:phosphoric ester hydrolase activity"/>
    <property type="evidence" value="ECO:0007669"/>
    <property type="project" value="UniProtKB-ARBA"/>
</dbReference>
<dbReference type="Proteomes" id="UP001149163">
    <property type="component" value="Unassembled WGS sequence"/>
</dbReference>
<dbReference type="PANTHER" id="PTHR31956:SF1">
    <property type="entry name" value="NON-SPECIFIC PHOSPHOLIPASE C1"/>
    <property type="match status" value="1"/>
</dbReference>
<keyword evidence="1" id="KW-0378">Hydrolase</keyword>
<name>A0A9W9LNN4_9EURO</name>
<organism evidence="3 4">
    <name type="scientific">Penicillium canariense</name>
    <dbReference type="NCBI Taxonomy" id="189055"/>
    <lineage>
        <taxon>Eukaryota</taxon>
        <taxon>Fungi</taxon>
        <taxon>Dikarya</taxon>
        <taxon>Ascomycota</taxon>
        <taxon>Pezizomycotina</taxon>
        <taxon>Eurotiomycetes</taxon>
        <taxon>Eurotiomycetidae</taxon>
        <taxon>Eurotiales</taxon>
        <taxon>Aspergillaceae</taxon>
        <taxon>Penicillium</taxon>
    </lineage>
</organism>
<dbReference type="EMBL" id="JAPQKN010000002">
    <property type="protein sequence ID" value="KAJ5167847.1"/>
    <property type="molecule type" value="Genomic_DNA"/>
</dbReference>
<protein>
    <submittedName>
        <fullName evidence="3">Uncharacterized protein</fullName>
    </submittedName>
</protein>